<comment type="similarity">
    <text evidence="4">Belongs to the MAP Jupiter family.</text>
</comment>
<dbReference type="GO" id="GO:0005634">
    <property type="term" value="C:nucleus"/>
    <property type="evidence" value="ECO:0007669"/>
    <property type="project" value="UniProtKB-SubCell"/>
</dbReference>
<proteinExistence type="inferred from homology"/>
<name>A0A1B6EM33_9HEMI</name>
<evidence type="ECO:0000256" key="10">
    <source>
        <dbReference type="ARBA" id="ARBA00023242"/>
    </source>
</evidence>
<comment type="function">
    <text evidence="1">Binds to all microtubule populations.</text>
</comment>
<dbReference type="InterPro" id="IPR033335">
    <property type="entry name" value="JUPITER"/>
</dbReference>
<evidence type="ECO:0000256" key="8">
    <source>
        <dbReference type="ARBA" id="ARBA00022701"/>
    </source>
</evidence>
<reference evidence="12" key="1">
    <citation type="submission" date="2015-11" db="EMBL/GenBank/DDBJ databases">
        <title>De novo transcriptome assembly of four potential Pierce s Disease insect vectors from Arizona vineyards.</title>
        <authorList>
            <person name="Tassone E.E."/>
        </authorList>
    </citation>
    <scope>NUCLEOTIDE SEQUENCE</scope>
</reference>
<organism evidence="12">
    <name type="scientific">Cuerna arida</name>
    <dbReference type="NCBI Taxonomy" id="1464854"/>
    <lineage>
        <taxon>Eukaryota</taxon>
        <taxon>Metazoa</taxon>
        <taxon>Ecdysozoa</taxon>
        <taxon>Arthropoda</taxon>
        <taxon>Hexapoda</taxon>
        <taxon>Insecta</taxon>
        <taxon>Pterygota</taxon>
        <taxon>Neoptera</taxon>
        <taxon>Paraneoptera</taxon>
        <taxon>Hemiptera</taxon>
        <taxon>Auchenorrhyncha</taxon>
        <taxon>Membracoidea</taxon>
        <taxon>Cicadellidae</taxon>
        <taxon>Cicadellinae</taxon>
        <taxon>Proconiini</taxon>
        <taxon>Cuerna</taxon>
    </lineage>
</organism>
<evidence type="ECO:0000256" key="11">
    <source>
        <dbReference type="SAM" id="MobiDB-lite"/>
    </source>
</evidence>
<comment type="subcellular location">
    <subcellularLocation>
        <location evidence="3">Cytoplasm</location>
        <location evidence="3">Cytoskeleton</location>
        <location evidence="3">Spindle</location>
    </subcellularLocation>
    <subcellularLocation>
        <location evidence="2">Nucleus</location>
    </subcellularLocation>
</comment>
<keyword evidence="6" id="KW-0963">Cytoplasm</keyword>
<dbReference type="AlphaFoldDB" id="A0A1B6EM33"/>
<dbReference type="PANTHER" id="PTHR34930:SF2">
    <property type="entry name" value="MICROTUBULE-ASSOCIATED PROTEIN JUPITER"/>
    <property type="match status" value="1"/>
</dbReference>
<evidence type="ECO:0000256" key="9">
    <source>
        <dbReference type="ARBA" id="ARBA00023212"/>
    </source>
</evidence>
<evidence type="ECO:0000256" key="5">
    <source>
        <dbReference type="ARBA" id="ARBA00021471"/>
    </source>
</evidence>
<gene>
    <name evidence="12" type="ORF">g.31935</name>
</gene>
<evidence type="ECO:0000256" key="4">
    <source>
        <dbReference type="ARBA" id="ARBA00005344"/>
    </source>
</evidence>
<dbReference type="GO" id="GO:0005819">
    <property type="term" value="C:spindle"/>
    <property type="evidence" value="ECO:0007669"/>
    <property type="project" value="UniProtKB-SubCell"/>
</dbReference>
<evidence type="ECO:0000256" key="1">
    <source>
        <dbReference type="ARBA" id="ARBA00003805"/>
    </source>
</evidence>
<dbReference type="PANTHER" id="PTHR34930">
    <property type="entry name" value="GEO05313P1"/>
    <property type="match status" value="1"/>
</dbReference>
<accession>A0A1B6EM33</accession>
<feature type="region of interest" description="Disordered" evidence="11">
    <location>
        <begin position="26"/>
        <end position="54"/>
    </location>
</feature>
<keyword evidence="10" id="KW-0539">Nucleus</keyword>
<dbReference type="EMBL" id="GECZ01030816">
    <property type="protein sequence ID" value="JAS38953.1"/>
    <property type="molecule type" value="Transcribed_RNA"/>
</dbReference>
<dbReference type="Pfam" id="PF17054">
    <property type="entry name" value="JUPITER"/>
    <property type="match status" value="1"/>
</dbReference>
<evidence type="ECO:0000256" key="6">
    <source>
        <dbReference type="ARBA" id="ARBA00022490"/>
    </source>
</evidence>
<sequence>MFVIILTCNMFGSDNSNRSVNQVSRRRVLKPPGGGSSDIFGTSAEPTEPQRKTRTHLTSSIFGEETVTPSRNKAGNDSFYNLFGNDSQVRPVSAFKDKTKSNIILDDEISTNTADSDVKKSLTFTNEDVTQPEDAVDGEVPLNHDSVHTNGNNCNILSGVVGACACLQKPQ</sequence>
<keyword evidence="8" id="KW-0493">Microtubule</keyword>
<evidence type="ECO:0000256" key="2">
    <source>
        <dbReference type="ARBA" id="ARBA00004123"/>
    </source>
</evidence>
<evidence type="ECO:0000313" key="12">
    <source>
        <dbReference type="EMBL" id="JAS38953.1"/>
    </source>
</evidence>
<protein>
    <recommendedName>
        <fullName evidence="5">Microtubule-associated protein Jupiter</fullName>
    </recommendedName>
</protein>
<keyword evidence="7" id="KW-0597">Phosphoprotein</keyword>
<evidence type="ECO:0000256" key="3">
    <source>
        <dbReference type="ARBA" id="ARBA00004186"/>
    </source>
</evidence>
<keyword evidence="9" id="KW-0206">Cytoskeleton</keyword>
<dbReference type="GO" id="GO:0005874">
    <property type="term" value="C:microtubule"/>
    <property type="evidence" value="ECO:0007669"/>
    <property type="project" value="UniProtKB-KW"/>
</dbReference>
<evidence type="ECO:0000256" key="7">
    <source>
        <dbReference type="ARBA" id="ARBA00022553"/>
    </source>
</evidence>